<dbReference type="Pfam" id="PF13356">
    <property type="entry name" value="Arm-DNA-bind_3"/>
    <property type="match status" value="1"/>
</dbReference>
<dbReference type="InterPro" id="IPR025166">
    <property type="entry name" value="Integrase_DNA_bind_dom"/>
</dbReference>
<dbReference type="InterPro" id="IPR013762">
    <property type="entry name" value="Integrase-like_cat_sf"/>
</dbReference>
<gene>
    <name evidence="8" type="ORF">SAMN06297251_1239</name>
</gene>
<feature type="domain" description="Tyr recombinase" evidence="6">
    <location>
        <begin position="211"/>
        <end position="386"/>
    </location>
</feature>
<dbReference type="RefSeq" id="WP_084412072.1">
    <property type="nucleotide sequence ID" value="NZ_FWXR01000023.1"/>
</dbReference>
<dbReference type="InterPro" id="IPR050808">
    <property type="entry name" value="Phage_Integrase"/>
</dbReference>
<sequence length="396" mass="43930">MARNKLSETAIKAITKPGIYSDGDGLFLRVRKGGSKSWVFIHRRGGKRDEVGLGGYGQGTAPVTLKRARQRAELIRERIADGEDVRVARDAVAPVAPPPVVTFKDCVDATIAIKTKEFRNEKHKAQWRMVLEKYAKPLHDKPVAAVTVDDIVRCLTPHWEKRPETADRLRQRIGAVMDYAKARGLRTGDNPAAWRGNLSHLLPARQKLARGHHAALPFAKVPAMVGKLRRSKGTAARAVEFLTLTAVRTGEVRDAVWSEFDFDDAVWTIPALRMKAAREHRVPLTPRMIAILRERQTAAIGPHVFGGQKNDKPVSATAMTKALRAAAPDDAGCTLHGLRSAFRDWCGEETDTPREIAEAALAHNVGNAVELAYRRGDALEKRSKLMLKWEAYCRKT</sequence>
<evidence type="ECO:0000259" key="6">
    <source>
        <dbReference type="PROSITE" id="PS51898"/>
    </source>
</evidence>
<reference evidence="8 9" key="1">
    <citation type="submission" date="2017-04" db="EMBL/GenBank/DDBJ databases">
        <authorList>
            <person name="Afonso C.L."/>
            <person name="Miller P.J."/>
            <person name="Scott M.A."/>
            <person name="Spackman E."/>
            <person name="Goraichik I."/>
            <person name="Dimitrov K.M."/>
            <person name="Suarez D.L."/>
            <person name="Swayne D.E."/>
        </authorList>
    </citation>
    <scope>NUCLEOTIDE SEQUENCE [LARGE SCALE GENOMIC DNA]</scope>
    <source>
        <strain evidence="8 9">CGMCC 1.10972</strain>
    </source>
</reference>
<dbReference type="PANTHER" id="PTHR30629:SF2">
    <property type="entry name" value="PROPHAGE INTEGRASE INTS-RELATED"/>
    <property type="match status" value="1"/>
</dbReference>
<evidence type="ECO:0000256" key="4">
    <source>
        <dbReference type="ARBA" id="ARBA00023172"/>
    </source>
</evidence>
<keyword evidence="4" id="KW-0233">DNA recombination</keyword>
<evidence type="ECO:0000259" key="7">
    <source>
        <dbReference type="PROSITE" id="PS51900"/>
    </source>
</evidence>
<comment type="similarity">
    <text evidence="1">Belongs to the 'phage' integrase family.</text>
</comment>
<keyword evidence="3 5" id="KW-0238">DNA-binding</keyword>
<dbReference type="Gene3D" id="1.10.443.10">
    <property type="entry name" value="Intergrase catalytic core"/>
    <property type="match status" value="1"/>
</dbReference>
<dbReference type="Pfam" id="PF22022">
    <property type="entry name" value="Phage_int_M"/>
    <property type="match status" value="1"/>
</dbReference>
<dbReference type="GO" id="GO:0006310">
    <property type="term" value="P:DNA recombination"/>
    <property type="evidence" value="ECO:0007669"/>
    <property type="project" value="UniProtKB-KW"/>
</dbReference>
<keyword evidence="2" id="KW-0229">DNA integration</keyword>
<dbReference type="Gene3D" id="3.30.160.390">
    <property type="entry name" value="Integrase, DNA-binding domain"/>
    <property type="match status" value="1"/>
</dbReference>
<dbReference type="Proteomes" id="UP000192656">
    <property type="component" value="Unassembled WGS sequence"/>
</dbReference>
<proteinExistence type="inferred from homology"/>
<dbReference type="SUPFAM" id="SSF56349">
    <property type="entry name" value="DNA breaking-rejoining enzymes"/>
    <property type="match status" value="1"/>
</dbReference>
<dbReference type="InterPro" id="IPR053876">
    <property type="entry name" value="Phage_int_M"/>
</dbReference>
<evidence type="ECO:0000313" key="9">
    <source>
        <dbReference type="Proteomes" id="UP000192656"/>
    </source>
</evidence>
<dbReference type="PANTHER" id="PTHR30629">
    <property type="entry name" value="PROPHAGE INTEGRASE"/>
    <property type="match status" value="1"/>
</dbReference>
<dbReference type="EMBL" id="FWXR01000023">
    <property type="protein sequence ID" value="SMD06381.1"/>
    <property type="molecule type" value="Genomic_DNA"/>
</dbReference>
<dbReference type="Pfam" id="PF00589">
    <property type="entry name" value="Phage_integrase"/>
    <property type="match status" value="1"/>
</dbReference>
<name>A0A1W2E9G7_9HYPH</name>
<evidence type="ECO:0000256" key="3">
    <source>
        <dbReference type="ARBA" id="ARBA00023125"/>
    </source>
</evidence>
<evidence type="ECO:0000256" key="2">
    <source>
        <dbReference type="ARBA" id="ARBA00022908"/>
    </source>
</evidence>
<dbReference type="InterPro" id="IPR044068">
    <property type="entry name" value="CB"/>
</dbReference>
<protein>
    <submittedName>
        <fullName evidence="8">Integrase</fullName>
    </submittedName>
</protein>
<dbReference type="PROSITE" id="PS51898">
    <property type="entry name" value="TYR_RECOMBINASE"/>
    <property type="match status" value="1"/>
</dbReference>
<dbReference type="InterPro" id="IPR010998">
    <property type="entry name" value="Integrase_recombinase_N"/>
</dbReference>
<evidence type="ECO:0000313" key="8">
    <source>
        <dbReference type="EMBL" id="SMD06381.1"/>
    </source>
</evidence>
<evidence type="ECO:0000256" key="5">
    <source>
        <dbReference type="PROSITE-ProRule" id="PRU01248"/>
    </source>
</evidence>
<dbReference type="GO" id="GO:0015074">
    <property type="term" value="P:DNA integration"/>
    <property type="evidence" value="ECO:0007669"/>
    <property type="project" value="UniProtKB-KW"/>
</dbReference>
<dbReference type="CDD" id="cd00801">
    <property type="entry name" value="INT_P4_C"/>
    <property type="match status" value="1"/>
</dbReference>
<evidence type="ECO:0000256" key="1">
    <source>
        <dbReference type="ARBA" id="ARBA00008857"/>
    </source>
</evidence>
<dbReference type="PROSITE" id="PS51900">
    <property type="entry name" value="CB"/>
    <property type="match status" value="1"/>
</dbReference>
<dbReference type="InterPro" id="IPR002104">
    <property type="entry name" value="Integrase_catalytic"/>
</dbReference>
<accession>A0A1W2E9G7</accession>
<dbReference type="AlphaFoldDB" id="A0A1W2E9G7"/>
<dbReference type="InterPro" id="IPR011010">
    <property type="entry name" value="DNA_brk_join_enz"/>
</dbReference>
<feature type="domain" description="Core-binding (CB)" evidence="7">
    <location>
        <begin position="101"/>
        <end position="181"/>
    </location>
</feature>
<dbReference type="OrthoDB" id="9795573at2"/>
<keyword evidence="9" id="KW-1185">Reference proteome</keyword>
<organism evidence="8 9">
    <name type="scientific">Fulvimarina manganoxydans</name>
    <dbReference type="NCBI Taxonomy" id="937218"/>
    <lineage>
        <taxon>Bacteria</taxon>
        <taxon>Pseudomonadati</taxon>
        <taxon>Pseudomonadota</taxon>
        <taxon>Alphaproteobacteria</taxon>
        <taxon>Hyphomicrobiales</taxon>
        <taxon>Aurantimonadaceae</taxon>
        <taxon>Fulvimarina</taxon>
    </lineage>
</organism>
<dbReference type="GO" id="GO:0003677">
    <property type="term" value="F:DNA binding"/>
    <property type="evidence" value="ECO:0007669"/>
    <property type="project" value="UniProtKB-UniRule"/>
</dbReference>
<dbReference type="InterPro" id="IPR038488">
    <property type="entry name" value="Integrase_DNA-bd_sf"/>
</dbReference>
<dbReference type="Gene3D" id="1.10.150.130">
    <property type="match status" value="1"/>
</dbReference>